<reference evidence="1" key="1">
    <citation type="submission" date="2021-01" db="UniProtKB">
        <authorList>
            <consortium name="EnsemblMetazoa"/>
        </authorList>
    </citation>
    <scope>IDENTIFICATION</scope>
</reference>
<proteinExistence type="predicted"/>
<sequence length="237" mass="27713">SNIIFVALISNFIPFQKFGYRAALNSDIARIMSFMDNFEAKMAQIEFQEMYGDTLLVSVRRYQRLVAKLGLPSSVVRENCKYYISIAQKEFFKSVGDTFLVDADHYYCLLDQLRFMESKIQKVIRDSQKEELVKPAPTEFKVLYGDTLLVDVTHYAELIEQMYTNIEFEAQFVRLPTRDYRYVPFDSILMDAHHYFDLLHAVTVLIDAGESDVIKWNGGDRIIKWDNKKTGEFIFVQ</sequence>
<name>A0A7M5UUE1_9CNID</name>
<dbReference type="Proteomes" id="UP000594262">
    <property type="component" value="Unplaced"/>
</dbReference>
<protein>
    <submittedName>
        <fullName evidence="1">Uncharacterized protein</fullName>
    </submittedName>
</protein>
<keyword evidence="2" id="KW-1185">Reference proteome</keyword>
<organism evidence="1 2">
    <name type="scientific">Clytia hemisphaerica</name>
    <dbReference type="NCBI Taxonomy" id="252671"/>
    <lineage>
        <taxon>Eukaryota</taxon>
        <taxon>Metazoa</taxon>
        <taxon>Cnidaria</taxon>
        <taxon>Hydrozoa</taxon>
        <taxon>Hydroidolina</taxon>
        <taxon>Leptothecata</taxon>
        <taxon>Obeliida</taxon>
        <taxon>Clytiidae</taxon>
        <taxon>Clytia</taxon>
    </lineage>
</organism>
<evidence type="ECO:0000313" key="2">
    <source>
        <dbReference type="Proteomes" id="UP000594262"/>
    </source>
</evidence>
<evidence type="ECO:0000313" key="1">
    <source>
        <dbReference type="EnsemblMetazoa" id="CLYHEMP004646.1"/>
    </source>
</evidence>
<dbReference type="AlphaFoldDB" id="A0A7M5UUE1"/>
<accession>A0A7M5UUE1</accession>
<dbReference type="EnsemblMetazoa" id="CLYHEMT004646.1">
    <property type="protein sequence ID" value="CLYHEMP004646.1"/>
    <property type="gene ID" value="CLYHEMG004646"/>
</dbReference>